<accession>A0ABM6BGI9</accession>
<keyword evidence="3" id="KW-1185">Reference proteome</keyword>
<sequence length="103" mass="11763">MARNDPQFNLRMTQELKCELTERAKRNGRSLNAEIVQILDDAIEAEKSGFPAGDARELRNVIRMQSEMLDQQGSNLKNMASMFAESLKKVSEIIEEKHNKKPT</sequence>
<dbReference type="Gene3D" id="1.10.1220.10">
    <property type="entry name" value="Met repressor-like"/>
    <property type="match status" value="1"/>
</dbReference>
<dbReference type="InterPro" id="IPR013321">
    <property type="entry name" value="Arc_rbn_hlx_hlx"/>
</dbReference>
<evidence type="ECO:0000259" key="1">
    <source>
        <dbReference type="Pfam" id="PF03869"/>
    </source>
</evidence>
<reference evidence="2 3" key="1">
    <citation type="journal article" date="2016" name="Toxins">
        <title>The Draft Genome Sequence of the Yersinia entomophaga Entomopathogenic Type Strain MH96T.</title>
        <authorList>
            <person name="Hurst M.R."/>
            <person name="Beattie A."/>
            <person name="Altermann E."/>
            <person name="Moraga R.M."/>
            <person name="Harper L.A."/>
            <person name="Calder J."/>
            <person name="Laugraud A."/>
        </authorList>
    </citation>
    <scope>NUCLEOTIDE SEQUENCE [LARGE SCALE GENOMIC DNA]</scope>
    <source>
        <strain evidence="2 3">MH96</strain>
    </source>
</reference>
<protein>
    <recommendedName>
        <fullName evidence="1">Arc-like DNA binding domain-containing protein</fullName>
    </recommendedName>
</protein>
<name>A0ABM6BGI9_YERET</name>
<organism evidence="2 3">
    <name type="scientific">Yersinia entomophaga</name>
    <dbReference type="NCBI Taxonomy" id="935293"/>
    <lineage>
        <taxon>Bacteria</taxon>
        <taxon>Pseudomonadati</taxon>
        <taxon>Pseudomonadota</taxon>
        <taxon>Gammaproteobacteria</taxon>
        <taxon>Enterobacterales</taxon>
        <taxon>Yersiniaceae</taxon>
        <taxon>Yersinia</taxon>
    </lineage>
</organism>
<dbReference type="RefSeq" id="WP_064512185.1">
    <property type="nucleotide sequence ID" value="NZ_CP010029.1"/>
</dbReference>
<dbReference type="Pfam" id="PF03869">
    <property type="entry name" value="Arc"/>
    <property type="match status" value="1"/>
</dbReference>
<evidence type="ECO:0000313" key="3">
    <source>
        <dbReference type="Proteomes" id="UP000266744"/>
    </source>
</evidence>
<feature type="domain" description="Arc-like DNA binding" evidence="1">
    <location>
        <begin position="2"/>
        <end position="46"/>
    </location>
</feature>
<evidence type="ECO:0000313" key="2">
    <source>
        <dbReference type="EMBL" id="ANI28272.1"/>
    </source>
</evidence>
<dbReference type="SUPFAM" id="SSF47598">
    <property type="entry name" value="Ribbon-helix-helix"/>
    <property type="match status" value="1"/>
</dbReference>
<gene>
    <name evidence="2" type="ORF">PL78_00255</name>
</gene>
<proteinExistence type="predicted"/>
<dbReference type="EMBL" id="CP010029">
    <property type="protein sequence ID" value="ANI28272.1"/>
    <property type="molecule type" value="Genomic_DNA"/>
</dbReference>
<dbReference type="InterPro" id="IPR010985">
    <property type="entry name" value="Ribbon_hlx_hlx"/>
</dbReference>
<dbReference type="Proteomes" id="UP000266744">
    <property type="component" value="Chromosome"/>
</dbReference>
<dbReference type="InterPro" id="IPR005569">
    <property type="entry name" value="Arc_DNA-bd_dom"/>
</dbReference>